<reference evidence="2 3" key="1">
    <citation type="journal article" date="2014" name="Genome Announc.">
        <title>Genome Sequence and Methylome of Soil Bacterium Gemmatirosa kalamazoonensis KBS708T, a Member of the Rarely Cultivated Gemmatimonadetes Phylum.</title>
        <authorList>
            <person name="Debruyn J.M."/>
            <person name="Radosevich M."/>
            <person name="Wommack K.E."/>
            <person name="Polson S.W."/>
            <person name="Hauser L.J."/>
            <person name="Fawaz M.N."/>
            <person name="Korlach J."/>
            <person name="Tsai Y.C."/>
        </authorList>
    </citation>
    <scope>NUCLEOTIDE SEQUENCE [LARGE SCALE GENOMIC DNA]</scope>
    <source>
        <strain evidence="2 3">KBS708</strain>
    </source>
</reference>
<proteinExistence type="predicted"/>
<evidence type="ECO:0000313" key="3">
    <source>
        <dbReference type="Proteomes" id="UP000019151"/>
    </source>
</evidence>
<dbReference type="KEGG" id="gba:J421_2870"/>
<feature type="transmembrane region" description="Helical" evidence="1">
    <location>
        <begin position="44"/>
        <end position="64"/>
    </location>
</feature>
<dbReference type="AlphaFoldDB" id="W0RIZ5"/>
<accession>W0RIZ5</accession>
<dbReference type="RefSeq" id="WP_025411876.1">
    <property type="nucleotide sequence ID" value="NZ_CP007128.1"/>
</dbReference>
<feature type="transmembrane region" description="Helical" evidence="1">
    <location>
        <begin position="6"/>
        <end position="32"/>
    </location>
</feature>
<evidence type="ECO:0000256" key="1">
    <source>
        <dbReference type="SAM" id="Phobius"/>
    </source>
</evidence>
<protein>
    <submittedName>
        <fullName evidence="2">Uncharacterized protein</fullName>
    </submittedName>
</protein>
<keyword evidence="1" id="KW-0812">Transmembrane</keyword>
<gene>
    <name evidence="2" type="ORF">J421_2870</name>
</gene>
<dbReference type="InParanoid" id="W0RIZ5"/>
<organism evidence="2 3">
    <name type="scientific">Gemmatirosa kalamazoonensis</name>
    <dbReference type="NCBI Taxonomy" id="861299"/>
    <lineage>
        <taxon>Bacteria</taxon>
        <taxon>Pseudomonadati</taxon>
        <taxon>Gemmatimonadota</taxon>
        <taxon>Gemmatimonadia</taxon>
        <taxon>Gemmatimonadales</taxon>
        <taxon>Gemmatimonadaceae</taxon>
        <taxon>Gemmatirosa</taxon>
    </lineage>
</organism>
<evidence type="ECO:0000313" key="2">
    <source>
        <dbReference type="EMBL" id="AHG90407.1"/>
    </source>
</evidence>
<keyword evidence="1" id="KW-0472">Membrane</keyword>
<name>W0RIZ5_9BACT</name>
<sequence>MRALSVLVLAALLGLVTVFVAWWAVPIVAFVWGIVTARWMRRPAAGAALAGALAWAALLGVDAMDGRLYGLGTLFGEIAKLPPAVFFALSVLFPALLAWSAAALGADLRGRPARRRYYVPPDKILGPATRVGRSDEVRARG</sequence>
<dbReference type="STRING" id="861299.J421_2870"/>
<keyword evidence="1" id="KW-1133">Transmembrane helix</keyword>
<dbReference type="EMBL" id="CP007128">
    <property type="protein sequence ID" value="AHG90407.1"/>
    <property type="molecule type" value="Genomic_DNA"/>
</dbReference>
<dbReference type="HOGENOM" id="CLU_1822570_0_0_0"/>
<dbReference type="Proteomes" id="UP000019151">
    <property type="component" value="Chromosome"/>
</dbReference>
<feature type="transmembrane region" description="Helical" evidence="1">
    <location>
        <begin position="84"/>
        <end position="106"/>
    </location>
</feature>
<keyword evidence="3" id="KW-1185">Reference proteome</keyword>